<keyword evidence="2" id="KW-0472">Membrane</keyword>
<evidence type="ECO:0000256" key="1">
    <source>
        <dbReference type="SAM" id="MobiDB-lite"/>
    </source>
</evidence>
<evidence type="ECO:0000313" key="3">
    <source>
        <dbReference type="EMBL" id="CAD8280164.1"/>
    </source>
</evidence>
<sequence>MAALVRSAAPTATAKRNPRGMLAPAPRPARVVLRRFRPDNAPQKMEKDRSGAQHTGYKHGHDDLSDQKLSSTVAGTYEWQMIYLAIAGTFIFLPFFPGATSLAKALYEVFGGHLL</sequence>
<reference evidence="3" key="1">
    <citation type="submission" date="2021-01" db="EMBL/GenBank/DDBJ databases">
        <authorList>
            <person name="Corre E."/>
            <person name="Pelletier E."/>
            <person name="Niang G."/>
            <person name="Scheremetjew M."/>
            <person name="Finn R."/>
            <person name="Kale V."/>
            <person name="Holt S."/>
            <person name="Cochrane G."/>
            <person name="Meng A."/>
            <person name="Brown T."/>
            <person name="Cohen L."/>
        </authorList>
    </citation>
    <scope>NUCLEOTIDE SEQUENCE</scope>
    <source>
        <strain evidence="3">CCMP219</strain>
    </source>
</reference>
<feature type="transmembrane region" description="Helical" evidence="2">
    <location>
        <begin position="79"/>
        <end position="96"/>
    </location>
</feature>
<evidence type="ECO:0000256" key="2">
    <source>
        <dbReference type="SAM" id="Phobius"/>
    </source>
</evidence>
<keyword evidence="2" id="KW-0812">Transmembrane</keyword>
<organism evidence="3">
    <name type="scientific">Chlamydomonas euryale</name>
    <dbReference type="NCBI Taxonomy" id="1486919"/>
    <lineage>
        <taxon>Eukaryota</taxon>
        <taxon>Viridiplantae</taxon>
        <taxon>Chlorophyta</taxon>
        <taxon>core chlorophytes</taxon>
        <taxon>Chlorophyceae</taxon>
        <taxon>CS clade</taxon>
        <taxon>Chlamydomonadales</taxon>
        <taxon>Chlamydomonadaceae</taxon>
        <taxon>Chlamydomonas</taxon>
    </lineage>
</organism>
<dbReference type="AlphaFoldDB" id="A0A7R9UZ71"/>
<keyword evidence="2" id="KW-1133">Transmembrane helix</keyword>
<protein>
    <submittedName>
        <fullName evidence="3">Uncharacterized protein</fullName>
    </submittedName>
</protein>
<accession>A0A7R9UZ71</accession>
<dbReference type="EMBL" id="HBEC01000362">
    <property type="protein sequence ID" value="CAD8280164.1"/>
    <property type="molecule type" value="Transcribed_RNA"/>
</dbReference>
<gene>
    <name evidence="3" type="ORF">CEUR00632_LOCUS199</name>
</gene>
<feature type="region of interest" description="Disordered" evidence="1">
    <location>
        <begin position="1"/>
        <end position="24"/>
    </location>
</feature>
<proteinExistence type="predicted"/>
<feature type="region of interest" description="Disordered" evidence="1">
    <location>
        <begin position="36"/>
        <end position="65"/>
    </location>
</feature>
<name>A0A7R9UZ71_9CHLO</name>